<dbReference type="EMBL" id="LCYI01000062">
    <property type="protein sequence ID" value="KLA22177.1"/>
    <property type="molecule type" value="Genomic_DNA"/>
</dbReference>
<evidence type="ECO:0000313" key="1">
    <source>
        <dbReference type="EMBL" id="KLA22177.1"/>
    </source>
</evidence>
<dbReference type="Proteomes" id="UP000035214">
    <property type="component" value="Unassembled WGS sequence"/>
</dbReference>
<sequence>MINNQNTCYDFTKQTIEQFTYPVQQPYSNFYNQPQNINYYSHNPQYNARYPHPSNIVNDFSNYYPYYQNYAYPSSNQKNYIDNIPINSEIFRNINVSYSNLFRTISDYAAANNFAGGLPTFWIEKDPHSPYSYYEVILINPQYGVKDDLKDLDPSPKNFAVHIRNVNNVLGEDPRYLGGFPNFHVSSSGNRFGVTRLFPNAGIKKFVLDYEDLGIIEPETDENLMKRVQIYAKSQGFSAGFPTFRHKPGQHEVILLHSNAVTVRREKFPL</sequence>
<evidence type="ECO:0000313" key="2">
    <source>
        <dbReference type="Proteomes" id="UP000035214"/>
    </source>
</evidence>
<protein>
    <submittedName>
        <fullName evidence="1">Uncharacterized protein</fullName>
    </submittedName>
</protein>
<dbReference type="AlphaFoldDB" id="A0A0G8EFD1"/>
<reference evidence="1 2" key="1">
    <citation type="submission" date="2015-04" db="EMBL/GenBank/DDBJ databases">
        <title>Draft Genome Sequences of Eight Spore-Forming Food Isolates of Bacillus cereus Genome sequencing.</title>
        <authorList>
            <person name="Krawcyk A.O."/>
            <person name="de Jong A."/>
            <person name="Eijlander R.T."/>
            <person name="Berendsen E.M."/>
            <person name="Holsappel S."/>
            <person name="Wells-Bennik M."/>
            <person name="Kuipers O.P."/>
        </authorList>
    </citation>
    <scope>NUCLEOTIDE SEQUENCE [LARGE SCALE GENOMIC DNA]</scope>
    <source>
        <strain evidence="1 2">B4077</strain>
    </source>
</reference>
<dbReference type="RefSeq" id="WP_046956800.1">
    <property type="nucleotide sequence ID" value="NZ_LCYI01000062.1"/>
</dbReference>
<gene>
    <name evidence="1" type="ORF">B4077_3123</name>
</gene>
<proteinExistence type="predicted"/>
<dbReference type="PATRIC" id="fig|1396.428.peg.2473"/>
<name>A0A0G8EFD1_BACCE</name>
<comment type="caution">
    <text evidence="1">The sequence shown here is derived from an EMBL/GenBank/DDBJ whole genome shotgun (WGS) entry which is preliminary data.</text>
</comment>
<organism evidence="1 2">
    <name type="scientific">Bacillus cereus</name>
    <dbReference type="NCBI Taxonomy" id="1396"/>
    <lineage>
        <taxon>Bacteria</taxon>
        <taxon>Bacillati</taxon>
        <taxon>Bacillota</taxon>
        <taxon>Bacilli</taxon>
        <taxon>Bacillales</taxon>
        <taxon>Bacillaceae</taxon>
        <taxon>Bacillus</taxon>
        <taxon>Bacillus cereus group</taxon>
    </lineage>
</organism>
<accession>A0A0G8EFD1</accession>